<name>A0A1W1BR36_9ZZZZ</name>
<evidence type="ECO:0000313" key="1">
    <source>
        <dbReference type="EMBL" id="SFV56058.1"/>
    </source>
</evidence>
<organism evidence="1">
    <name type="scientific">hydrothermal vent metagenome</name>
    <dbReference type="NCBI Taxonomy" id="652676"/>
    <lineage>
        <taxon>unclassified sequences</taxon>
        <taxon>metagenomes</taxon>
        <taxon>ecological metagenomes</taxon>
    </lineage>
</organism>
<dbReference type="AlphaFoldDB" id="A0A1W1BR36"/>
<protein>
    <submittedName>
        <fullName evidence="1">Uncharacterized protein</fullName>
    </submittedName>
</protein>
<gene>
    <name evidence="1" type="ORF">MNB_SV-3-161</name>
</gene>
<dbReference type="EMBL" id="FPHI01000012">
    <property type="protein sequence ID" value="SFV56058.1"/>
    <property type="molecule type" value="Genomic_DNA"/>
</dbReference>
<proteinExistence type="predicted"/>
<accession>A0A1W1BR36</accession>
<reference evidence="1" key="1">
    <citation type="submission" date="2016-10" db="EMBL/GenBank/DDBJ databases">
        <authorList>
            <person name="de Groot N.N."/>
        </authorList>
    </citation>
    <scope>NUCLEOTIDE SEQUENCE</scope>
</reference>
<sequence>MKPTKDILSDISRHTYNQITHYTFNRGTLKVDEKYREGRLTALNYVSELTFYYMNLEKEIHKQFREQINHQMKSNSCLPQSSYKDGLYDALNEVLDEYKKINIS</sequence>